<comment type="caution">
    <text evidence="2">The sequence shown here is derived from an EMBL/GenBank/DDBJ whole genome shotgun (WGS) entry which is preliminary data.</text>
</comment>
<protein>
    <submittedName>
        <fullName evidence="2">Hypothetical proetein</fullName>
    </submittedName>
</protein>
<proteinExistence type="predicted"/>
<keyword evidence="1" id="KW-1133">Transmembrane helix</keyword>
<evidence type="ECO:0000313" key="3">
    <source>
        <dbReference type="Proteomes" id="UP000032309"/>
    </source>
</evidence>
<feature type="transmembrane region" description="Helical" evidence="1">
    <location>
        <begin position="28"/>
        <end position="52"/>
    </location>
</feature>
<keyword evidence="1" id="KW-0812">Transmembrane</keyword>
<dbReference type="Proteomes" id="UP000032309">
    <property type="component" value="Unassembled WGS sequence"/>
</dbReference>
<name>A0ABQ0JWK3_9BACT</name>
<keyword evidence="1" id="KW-0472">Membrane</keyword>
<gene>
    <name evidence="2" type="ORF">BROSI_A1663</name>
</gene>
<evidence type="ECO:0000256" key="1">
    <source>
        <dbReference type="SAM" id="Phobius"/>
    </source>
</evidence>
<dbReference type="EMBL" id="BAFN01000001">
    <property type="protein sequence ID" value="GAN33146.1"/>
    <property type="molecule type" value="Genomic_DNA"/>
</dbReference>
<evidence type="ECO:0000313" key="2">
    <source>
        <dbReference type="EMBL" id="GAN33146.1"/>
    </source>
</evidence>
<organism evidence="2 3">
    <name type="scientific">Candidatus Brocadia sinica JPN1</name>
    <dbReference type="NCBI Taxonomy" id="1197129"/>
    <lineage>
        <taxon>Bacteria</taxon>
        <taxon>Pseudomonadati</taxon>
        <taxon>Planctomycetota</taxon>
        <taxon>Candidatus Brocadiia</taxon>
        <taxon>Candidatus Brocadiales</taxon>
        <taxon>Candidatus Brocadiaceae</taxon>
        <taxon>Candidatus Brocadia</taxon>
    </lineage>
</organism>
<accession>A0ABQ0JWK3</accession>
<sequence>MTENEGVEDMNIGRDINFLRLRKIFPGIFTGVFGFWISAGIAFFILLVLLFVRIFPLSHQYASAYKDNEDLSMALEKYAIKKDLYNDAWIESAKQESELYNKEIEKCRSFLKEKDDRLEAIFSREDAKKGLIKIEDEALWKNEYVKRVSALLTKLATNTIAVTEDALPFQNWGQDIPSWDTILPAQKRFWILEAIVNATLNKTGITKLEKITFRESSPSYDPSFAQLYTVIPITIKVELPADCIQFLLRDILKSDIPFVIEGITILSTDKVLNPGTLMGNEDNHASNPVIDVTIDAYVIDYKT</sequence>
<keyword evidence="3" id="KW-1185">Reference proteome</keyword>
<reference evidence="3" key="1">
    <citation type="journal article" date="2015" name="Genome Announc.">
        <title>Draft Genome Sequence of an Anaerobic Ammonium-Oxidizing Bacterium, "Candidatus Brocadia sinica".</title>
        <authorList>
            <person name="Oshiki M."/>
            <person name="Shinyako-Hata K."/>
            <person name="Satoh H."/>
            <person name="Okabe S."/>
        </authorList>
    </citation>
    <scope>NUCLEOTIDE SEQUENCE [LARGE SCALE GENOMIC DNA]</scope>
    <source>
        <strain evidence="3">JPN1</strain>
    </source>
</reference>